<name>A0A8J3C1R5_9ACTN</name>
<proteinExistence type="predicted"/>
<sequence>MPVGTFNSFPDNIRMFLARRLVLTAASLSLGASLITGCAREERLPVTGPPSPAAPSTPPPSAGVLAVDGSVTTHAEPGDDVGTASTPISVHYAFDSSADEPVTDVDGGHLLRTLAQNGGRLRLVPRGDGLAVQYPKRCTLPSEKDCPRAILEGLRDDDLNPGIRPLRYGASVLMRREDLADGANVLQKGYSVGGVSQYKLQVDHLGGHPSCVIVGDGSHIYRAEPDLNVADGKWHRLDCARTDRGLVLSVDGVERASVPVPASLSVANGEPLRIGGKGPSNRNDQFAGRIDDVYVVIA</sequence>
<protein>
    <recommendedName>
        <fullName evidence="3">Concanavalin A-like lectin/glucanases superfamily protein</fullName>
    </recommendedName>
</protein>
<accession>A0A8J3C1R5</accession>
<reference evidence="1" key="1">
    <citation type="journal article" date="2014" name="Int. J. Syst. Evol. Microbiol.">
        <title>Complete genome sequence of Corynebacterium casei LMG S-19264T (=DSM 44701T), isolated from a smear-ripened cheese.</title>
        <authorList>
            <consortium name="US DOE Joint Genome Institute (JGI-PGF)"/>
            <person name="Walter F."/>
            <person name="Albersmeier A."/>
            <person name="Kalinowski J."/>
            <person name="Ruckert C."/>
        </authorList>
    </citation>
    <scope>NUCLEOTIDE SEQUENCE</scope>
    <source>
        <strain evidence="1">CGMCC 4.7299</strain>
    </source>
</reference>
<organism evidence="1 2">
    <name type="scientific">Mangrovihabitans endophyticus</name>
    <dbReference type="NCBI Taxonomy" id="1751298"/>
    <lineage>
        <taxon>Bacteria</taxon>
        <taxon>Bacillati</taxon>
        <taxon>Actinomycetota</taxon>
        <taxon>Actinomycetes</taxon>
        <taxon>Micromonosporales</taxon>
        <taxon>Micromonosporaceae</taxon>
        <taxon>Mangrovihabitans</taxon>
    </lineage>
</organism>
<dbReference type="EMBL" id="BMMX01000012">
    <property type="protein sequence ID" value="GGK94838.1"/>
    <property type="molecule type" value="Genomic_DNA"/>
</dbReference>
<evidence type="ECO:0000313" key="2">
    <source>
        <dbReference type="Proteomes" id="UP000656042"/>
    </source>
</evidence>
<reference evidence="1" key="2">
    <citation type="submission" date="2020-09" db="EMBL/GenBank/DDBJ databases">
        <authorList>
            <person name="Sun Q."/>
            <person name="Zhou Y."/>
        </authorList>
    </citation>
    <scope>NUCLEOTIDE SEQUENCE</scope>
    <source>
        <strain evidence="1">CGMCC 4.7299</strain>
    </source>
</reference>
<gene>
    <name evidence="1" type="ORF">GCM10012284_31110</name>
</gene>
<comment type="caution">
    <text evidence="1">The sequence shown here is derived from an EMBL/GenBank/DDBJ whole genome shotgun (WGS) entry which is preliminary data.</text>
</comment>
<keyword evidence="2" id="KW-1185">Reference proteome</keyword>
<dbReference type="SUPFAM" id="SSF49899">
    <property type="entry name" value="Concanavalin A-like lectins/glucanases"/>
    <property type="match status" value="1"/>
</dbReference>
<dbReference type="Gene3D" id="2.60.120.200">
    <property type="match status" value="1"/>
</dbReference>
<dbReference type="Proteomes" id="UP000656042">
    <property type="component" value="Unassembled WGS sequence"/>
</dbReference>
<evidence type="ECO:0008006" key="3">
    <source>
        <dbReference type="Google" id="ProtNLM"/>
    </source>
</evidence>
<dbReference type="AlphaFoldDB" id="A0A8J3C1R5"/>
<dbReference type="Pfam" id="PF13385">
    <property type="entry name" value="Laminin_G_3"/>
    <property type="match status" value="1"/>
</dbReference>
<evidence type="ECO:0000313" key="1">
    <source>
        <dbReference type="EMBL" id="GGK94838.1"/>
    </source>
</evidence>
<dbReference type="InterPro" id="IPR013320">
    <property type="entry name" value="ConA-like_dom_sf"/>
</dbReference>